<evidence type="ECO:0000313" key="1">
    <source>
        <dbReference type="EMBL" id="CAF4877374.1"/>
    </source>
</evidence>
<accession>A0A8S3C0A1</accession>
<comment type="caution">
    <text evidence="1">The sequence shown here is derived from an EMBL/GenBank/DDBJ whole genome shotgun (WGS) entry which is preliminary data.</text>
</comment>
<evidence type="ECO:0000313" key="2">
    <source>
        <dbReference type="Proteomes" id="UP000676336"/>
    </source>
</evidence>
<dbReference type="AlphaFoldDB" id="A0A8S3C0A1"/>
<feature type="non-terminal residue" evidence="1">
    <location>
        <position position="1"/>
    </location>
</feature>
<sequence>MHTRQQGMEKLLNSLKTWSTDDNNDTNSSSQIDYSISRLIKGLVSNRKCARIGYAASLGTV</sequence>
<proteinExistence type="predicted"/>
<gene>
    <name evidence="1" type="ORF">SMN809_LOCUS50652</name>
</gene>
<organism evidence="1 2">
    <name type="scientific">Rotaria magnacalcarata</name>
    <dbReference type="NCBI Taxonomy" id="392030"/>
    <lineage>
        <taxon>Eukaryota</taxon>
        <taxon>Metazoa</taxon>
        <taxon>Spiralia</taxon>
        <taxon>Gnathifera</taxon>
        <taxon>Rotifera</taxon>
        <taxon>Eurotatoria</taxon>
        <taxon>Bdelloidea</taxon>
        <taxon>Philodinida</taxon>
        <taxon>Philodinidae</taxon>
        <taxon>Rotaria</taxon>
    </lineage>
</organism>
<dbReference type="Proteomes" id="UP000676336">
    <property type="component" value="Unassembled WGS sequence"/>
</dbReference>
<name>A0A8S3C0A1_9BILA</name>
<protein>
    <submittedName>
        <fullName evidence="1">Uncharacterized protein</fullName>
    </submittedName>
</protein>
<reference evidence="1" key="1">
    <citation type="submission" date="2021-02" db="EMBL/GenBank/DDBJ databases">
        <authorList>
            <person name="Nowell W R."/>
        </authorList>
    </citation>
    <scope>NUCLEOTIDE SEQUENCE</scope>
</reference>
<dbReference type="EMBL" id="CAJOBI010167887">
    <property type="protein sequence ID" value="CAF4877374.1"/>
    <property type="molecule type" value="Genomic_DNA"/>
</dbReference>